<dbReference type="Proteomes" id="UP001056079">
    <property type="component" value="Chromosome"/>
</dbReference>
<organism evidence="1 2">
    <name type="scientific">Streptomyces filamentosus</name>
    <name type="common">Streptomyces roseosporus</name>
    <dbReference type="NCBI Taxonomy" id="67294"/>
    <lineage>
        <taxon>Bacteria</taxon>
        <taxon>Bacillati</taxon>
        <taxon>Actinomycetota</taxon>
        <taxon>Actinomycetes</taxon>
        <taxon>Kitasatosporales</taxon>
        <taxon>Streptomycetaceae</taxon>
        <taxon>Streptomyces</taxon>
    </lineage>
</organism>
<evidence type="ECO:0000313" key="2">
    <source>
        <dbReference type="Proteomes" id="UP001056079"/>
    </source>
</evidence>
<gene>
    <name evidence="1" type="ORF">K7395_24630</name>
</gene>
<reference evidence="1" key="1">
    <citation type="submission" date="2021-08" db="EMBL/GenBank/DDBJ databases">
        <title>DNA methylation of m4C regulates biosynthesis of daptomycin in Streptomyces roseosporus L30.</title>
        <authorList>
            <person name="Fang J.-L."/>
        </authorList>
    </citation>
    <scope>NUCLEOTIDE SEQUENCE</scope>
    <source>
        <strain evidence="1">L30</strain>
    </source>
</reference>
<sequence length="70" mass="7802">MPQDARTVRRYEPPRHAAQWMREHGAELLSKYLLHRINGLGQRGLGDEPLVTARNHGKVTCGPRCSGAAL</sequence>
<keyword evidence="2" id="KW-1185">Reference proteome</keyword>
<evidence type="ECO:0000313" key="1">
    <source>
        <dbReference type="EMBL" id="USC49675.1"/>
    </source>
</evidence>
<protein>
    <submittedName>
        <fullName evidence="1">Uncharacterized protein</fullName>
    </submittedName>
</protein>
<name>A0ABY4UZD5_STRFL</name>
<dbReference type="RefSeq" id="WP_205382129.1">
    <property type="nucleotide sequence ID" value="NZ_CP098609.1"/>
</dbReference>
<dbReference type="EMBL" id="CP098609">
    <property type="protein sequence ID" value="USC49675.1"/>
    <property type="molecule type" value="Genomic_DNA"/>
</dbReference>
<proteinExistence type="predicted"/>
<accession>A0ABY4UZD5</accession>